<accession>A0A3A4F704</accession>
<dbReference type="InterPro" id="IPR027417">
    <property type="entry name" value="P-loop_NTPase"/>
</dbReference>
<sequence length="268" mass="29395">MQILSVSSLKGGVGKTSVTMGLASAALHRGVKTLVIDLDPHADATTGLNVSRGVGREAGQLLKESRKAKVSDHVVRSGWVDLMDAEQQKDAVLDVVVGSALSATFDRPDIRPRDMKRLKSLLDGVSEYDLVLVDCPPSLSGLTRIAWAASHQVLLVAEPSLFSVAGTERTMRAIRLFANEFAPQLTQAGVVVNRARADSPEHEYRLLEMERLYSDKLLLPVLEENPHWQQIQGAAYPVHQWPGDQVRDMAKSFDEILKQLLPAKSRTS</sequence>
<organism evidence="2 3">
    <name type="scientific">Nesterenkonia natronophila</name>
    <dbReference type="NCBI Taxonomy" id="2174932"/>
    <lineage>
        <taxon>Bacteria</taxon>
        <taxon>Bacillati</taxon>
        <taxon>Actinomycetota</taxon>
        <taxon>Actinomycetes</taxon>
        <taxon>Micrococcales</taxon>
        <taxon>Micrococcaceae</taxon>
        <taxon>Nesterenkonia</taxon>
    </lineage>
</organism>
<comment type="caution">
    <text evidence="2">The sequence shown here is derived from an EMBL/GenBank/DDBJ whole genome shotgun (WGS) entry which is preliminary data.</text>
</comment>
<dbReference type="Proteomes" id="UP000266615">
    <property type="component" value="Unassembled WGS sequence"/>
</dbReference>
<evidence type="ECO:0000313" key="3">
    <source>
        <dbReference type="Proteomes" id="UP000266615"/>
    </source>
</evidence>
<dbReference type="CDD" id="cd02042">
    <property type="entry name" value="ParAB_family"/>
    <property type="match status" value="1"/>
</dbReference>
<evidence type="ECO:0000259" key="1">
    <source>
        <dbReference type="Pfam" id="PF13614"/>
    </source>
</evidence>
<dbReference type="EMBL" id="QYZP01000003">
    <property type="protein sequence ID" value="RJN31047.1"/>
    <property type="molecule type" value="Genomic_DNA"/>
</dbReference>
<dbReference type="SUPFAM" id="SSF52540">
    <property type="entry name" value="P-loop containing nucleoside triphosphate hydrolases"/>
    <property type="match status" value="1"/>
</dbReference>
<reference evidence="2 3" key="1">
    <citation type="submission" date="2018-09" db="EMBL/GenBank/DDBJ databases">
        <title>Nesterenkonia natronophila sp. nov., an alkaliphilic actinobacteriume isolated from a soda lake, and emended description of the genus Nesterenkonia.</title>
        <authorList>
            <person name="Menes R.J."/>
            <person name="Iriarte A."/>
        </authorList>
    </citation>
    <scope>NUCLEOTIDE SEQUENCE [LARGE SCALE GENOMIC DNA]</scope>
    <source>
        <strain evidence="2 3">M8</strain>
    </source>
</reference>
<feature type="domain" description="AAA" evidence="1">
    <location>
        <begin position="1"/>
        <end position="185"/>
    </location>
</feature>
<protein>
    <submittedName>
        <fullName evidence="2">ParA family protein</fullName>
    </submittedName>
</protein>
<evidence type="ECO:0000313" key="2">
    <source>
        <dbReference type="EMBL" id="RJN31047.1"/>
    </source>
</evidence>
<dbReference type="PANTHER" id="PTHR13696:SF52">
    <property type="entry name" value="PARA FAMILY PROTEIN CT_582"/>
    <property type="match status" value="1"/>
</dbReference>
<keyword evidence="3" id="KW-1185">Reference proteome</keyword>
<gene>
    <name evidence="2" type="ORF">D3250_09235</name>
</gene>
<dbReference type="Pfam" id="PF13614">
    <property type="entry name" value="AAA_31"/>
    <property type="match status" value="1"/>
</dbReference>
<dbReference type="OrthoDB" id="345269at2"/>
<dbReference type="InterPro" id="IPR050678">
    <property type="entry name" value="DNA_Partitioning_ATPase"/>
</dbReference>
<dbReference type="RefSeq" id="WP_119903113.1">
    <property type="nucleotide sequence ID" value="NZ_QYZP01000003.1"/>
</dbReference>
<dbReference type="InterPro" id="IPR025669">
    <property type="entry name" value="AAA_dom"/>
</dbReference>
<dbReference type="Gene3D" id="3.40.50.300">
    <property type="entry name" value="P-loop containing nucleotide triphosphate hydrolases"/>
    <property type="match status" value="1"/>
</dbReference>
<name>A0A3A4F704_9MICC</name>
<dbReference type="AlphaFoldDB" id="A0A3A4F704"/>
<proteinExistence type="predicted"/>
<dbReference type="PANTHER" id="PTHR13696">
    <property type="entry name" value="P-LOOP CONTAINING NUCLEOSIDE TRIPHOSPHATE HYDROLASE"/>
    <property type="match status" value="1"/>
</dbReference>